<feature type="compositionally biased region" description="Basic and acidic residues" evidence="1">
    <location>
        <begin position="91"/>
        <end position="100"/>
    </location>
</feature>
<evidence type="ECO:0000313" key="3">
    <source>
        <dbReference type="Proteomes" id="UP000235388"/>
    </source>
</evidence>
<organism evidence="2 3">
    <name type="scientific">Puccinia coronata f. sp. avenae</name>
    <dbReference type="NCBI Taxonomy" id="200324"/>
    <lineage>
        <taxon>Eukaryota</taxon>
        <taxon>Fungi</taxon>
        <taxon>Dikarya</taxon>
        <taxon>Basidiomycota</taxon>
        <taxon>Pucciniomycotina</taxon>
        <taxon>Pucciniomycetes</taxon>
        <taxon>Pucciniales</taxon>
        <taxon>Pucciniaceae</taxon>
        <taxon>Puccinia</taxon>
    </lineage>
</organism>
<dbReference type="AlphaFoldDB" id="A0A2N5UDE7"/>
<gene>
    <name evidence="2" type="ORF">PCANC_25098</name>
</gene>
<accession>A0A2N5UDE7</accession>
<reference evidence="2 3" key="1">
    <citation type="submission" date="2017-11" db="EMBL/GenBank/DDBJ databases">
        <title>De novo assembly and phasing of dikaryotic genomes from two isolates of Puccinia coronata f. sp. avenae, the causal agent of oat crown rust.</title>
        <authorList>
            <person name="Miller M.E."/>
            <person name="Zhang Y."/>
            <person name="Omidvar V."/>
            <person name="Sperschneider J."/>
            <person name="Schwessinger B."/>
            <person name="Raley C."/>
            <person name="Palmer J.M."/>
            <person name="Garnica D."/>
            <person name="Upadhyaya N."/>
            <person name="Rathjen J."/>
            <person name="Taylor J.M."/>
            <person name="Park R.F."/>
            <person name="Dodds P.N."/>
            <person name="Hirsch C.D."/>
            <person name="Kianian S.F."/>
            <person name="Figueroa M."/>
        </authorList>
    </citation>
    <scope>NUCLEOTIDE SEQUENCE [LARGE SCALE GENOMIC DNA]</scope>
    <source>
        <strain evidence="2">12NC29</strain>
    </source>
</reference>
<keyword evidence="3" id="KW-1185">Reference proteome</keyword>
<evidence type="ECO:0000256" key="1">
    <source>
        <dbReference type="SAM" id="MobiDB-lite"/>
    </source>
</evidence>
<feature type="region of interest" description="Disordered" evidence="1">
    <location>
        <begin position="78"/>
        <end position="214"/>
    </location>
</feature>
<proteinExistence type="predicted"/>
<name>A0A2N5UDE7_9BASI</name>
<feature type="compositionally biased region" description="Polar residues" evidence="1">
    <location>
        <begin position="170"/>
        <end position="187"/>
    </location>
</feature>
<protein>
    <submittedName>
        <fullName evidence="2">Uncharacterized protein</fullName>
    </submittedName>
</protein>
<dbReference type="EMBL" id="PGCJ01000251">
    <property type="protein sequence ID" value="PLW35767.1"/>
    <property type="molecule type" value="Genomic_DNA"/>
</dbReference>
<dbReference type="Proteomes" id="UP000235388">
    <property type="component" value="Unassembled WGS sequence"/>
</dbReference>
<comment type="caution">
    <text evidence="2">The sequence shown here is derived from an EMBL/GenBank/DDBJ whole genome shotgun (WGS) entry which is preliminary data.</text>
</comment>
<evidence type="ECO:0000313" key="2">
    <source>
        <dbReference type="EMBL" id="PLW35767.1"/>
    </source>
</evidence>
<feature type="compositionally biased region" description="Polar residues" evidence="1">
    <location>
        <begin position="149"/>
        <end position="162"/>
    </location>
</feature>
<sequence>MENQGNARLISATPESIGGKDLNTAYVLYSRGWTASEKATVDQAVARMTAQYPKSNVTQAFNHVSSLRITAVSNTPMIRDDHTDNANASVRDSDDVKSNKSQDFTEVTDFENAPPPVPCVTHDSSESANSEKAPLPILRIKLKRPVQPPSNKSKQPINTGKSTKNKETKSLTSTTNIKIKASKTTNGASDKAAPAKRRSARSQVVGSKPPKLLE</sequence>